<dbReference type="AlphaFoldDB" id="A0A0F8XQ67"/>
<keyword evidence="2" id="KW-1133">Transmembrane helix</keyword>
<dbReference type="Gene3D" id="3.40.50.12780">
    <property type="entry name" value="N-terminal domain of ligase-like"/>
    <property type="match status" value="1"/>
</dbReference>
<evidence type="ECO:0000256" key="1">
    <source>
        <dbReference type="ARBA" id="ARBA00006432"/>
    </source>
</evidence>
<gene>
    <name evidence="5" type="ORF">LCGC14_2916680</name>
</gene>
<keyword evidence="2" id="KW-0812">Transmembrane</keyword>
<keyword evidence="2" id="KW-0472">Membrane</keyword>
<dbReference type="PANTHER" id="PTHR24095:SF14">
    <property type="entry name" value="ACETYL-COENZYME A SYNTHETASE 1"/>
    <property type="match status" value="1"/>
</dbReference>
<comment type="similarity">
    <text evidence="1">Belongs to the ATP-dependent AMP-binding enzyme family.</text>
</comment>
<dbReference type="InterPro" id="IPR032387">
    <property type="entry name" value="ACAS_N"/>
</dbReference>
<dbReference type="GO" id="GO:0003987">
    <property type="term" value="F:acetate-CoA ligase activity"/>
    <property type="evidence" value="ECO:0007669"/>
    <property type="project" value="TreeGrafter"/>
</dbReference>
<protein>
    <recommendedName>
        <fullName evidence="6">AMP-dependent synthetase/ligase domain-containing protein</fullName>
    </recommendedName>
</protein>
<dbReference type="GO" id="GO:0006085">
    <property type="term" value="P:acetyl-CoA biosynthetic process"/>
    <property type="evidence" value="ECO:0007669"/>
    <property type="project" value="TreeGrafter"/>
</dbReference>
<evidence type="ECO:0000259" key="3">
    <source>
        <dbReference type="Pfam" id="PF00501"/>
    </source>
</evidence>
<evidence type="ECO:0000313" key="5">
    <source>
        <dbReference type="EMBL" id="KKK71162.1"/>
    </source>
</evidence>
<feature type="domain" description="Acetyl-coenzyme A synthetase N-terminal" evidence="4">
    <location>
        <begin position="1"/>
        <end position="23"/>
    </location>
</feature>
<organism evidence="5">
    <name type="scientific">marine sediment metagenome</name>
    <dbReference type="NCBI Taxonomy" id="412755"/>
    <lineage>
        <taxon>unclassified sequences</taxon>
        <taxon>metagenomes</taxon>
        <taxon>ecological metagenomes</taxon>
    </lineage>
</organism>
<name>A0A0F8XQ67_9ZZZZ</name>
<proteinExistence type="inferred from homology"/>
<dbReference type="Pfam" id="PF16177">
    <property type="entry name" value="ACAS_N"/>
    <property type="match status" value="1"/>
</dbReference>
<dbReference type="PANTHER" id="PTHR24095">
    <property type="entry name" value="ACETYL-COENZYME A SYNTHETASE"/>
    <property type="match status" value="1"/>
</dbReference>
<feature type="domain" description="AMP-dependent synthetase/ligase" evidence="3">
    <location>
        <begin position="31"/>
        <end position="161"/>
    </location>
</feature>
<feature type="transmembrane region" description="Helical" evidence="2">
    <location>
        <begin position="91"/>
        <end position="115"/>
    </location>
</feature>
<sequence length="211" mass="22384">LDDSNKPFYRWFAGGVVNTCYNAVDRHADGGRGDQAAIIYDSPITGTQRTITYAELKDQTARFGGVLRGLGVAKGDRVILYMPMVPETVTAFLAVIGIGAIALPLFSGYAAPALVTRLVDAEAKAVVTADGFVRRGRLVPMKPIVDEALAACPGVERTVVLRYAGNPVSMISSTLGHADESTVDEYLATDGHRMRQCAIGLAGIELTGVLI</sequence>
<dbReference type="InterPro" id="IPR000873">
    <property type="entry name" value="AMP-dep_synth/lig_dom"/>
</dbReference>
<comment type="caution">
    <text evidence="5">The sequence shown here is derived from an EMBL/GenBank/DDBJ whole genome shotgun (WGS) entry which is preliminary data.</text>
</comment>
<reference evidence="5" key="1">
    <citation type="journal article" date="2015" name="Nature">
        <title>Complex archaea that bridge the gap between prokaryotes and eukaryotes.</title>
        <authorList>
            <person name="Spang A."/>
            <person name="Saw J.H."/>
            <person name="Jorgensen S.L."/>
            <person name="Zaremba-Niedzwiedzka K."/>
            <person name="Martijn J."/>
            <person name="Lind A.E."/>
            <person name="van Eijk R."/>
            <person name="Schleper C."/>
            <person name="Guy L."/>
            <person name="Ettema T.J."/>
        </authorList>
    </citation>
    <scope>NUCLEOTIDE SEQUENCE</scope>
</reference>
<feature type="non-terminal residue" evidence="5">
    <location>
        <position position="1"/>
    </location>
</feature>
<evidence type="ECO:0000259" key="4">
    <source>
        <dbReference type="Pfam" id="PF16177"/>
    </source>
</evidence>
<dbReference type="InterPro" id="IPR042099">
    <property type="entry name" value="ANL_N_sf"/>
</dbReference>
<dbReference type="EMBL" id="LAZR01057857">
    <property type="protein sequence ID" value="KKK71162.1"/>
    <property type="molecule type" value="Genomic_DNA"/>
</dbReference>
<accession>A0A0F8XQ67</accession>
<evidence type="ECO:0000256" key="2">
    <source>
        <dbReference type="SAM" id="Phobius"/>
    </source>
</evidence>
<evidence type="ECO:0008006" key="6">
    <source>
        <dbReference type="Google" id="ProtNLM"/>
    </source>
</evidence>
<dbReference type="SUPFAM" id="SSF56801">
    <property type="entry name" value="Acetyl-CoA synthetase-like"/>
    <property type="match status" value="1"/>
</dbReference>
<dbReference type="Pfam" id="PF00501">
    <property type="entry name" value="AMP-binding"/>
    <property type="match status" value="1"/>
</dbReference>